<dbReference type="InterPro" id="IPR007416">
    <property type="entry name" value="YggL_50S_bp"/>
</dbReference>
<proteinExistence type="predicted"/>
<sequence>MTTLRQPSQRRLRNTNNRQQKKLHLGDYKQLRGDISVRFKHVLDSAAFEAWLGAWIEWVEANHLYVACFGGGQPFAATDGMLIGEKSLTQEQLDAAVAWLKGRPEVAEVTQAVLRDATYDEFKSVE</sequence>
<dbReference type="EMBL" id="WNLA01000001">
    <property type="protein sequence ID" value="MTW01178.1"/>
    <property type="molecule type" value="Genomic_DNA"/>
</dbReference>
<gene>
    <name evidence="1" type="ORF">GM668_03650</name>
</gene>
<protein>
    <submittedName>
        <fullName evidence="1">DUF469 family protein</fullName>
    </submittedName>
</protein>
<comment type="caution">
    <text evidence="1">The sequence shown here is derived from an EMBL/GenBank/DDBJ whole genome shotgun (WGS) entry which is preliminary data.</text>
</comment>
<organism evidence="1 2">
    <name type="scientific">Pseudoduganella ginsengisoli</name>
    <dbReference type="NCBI Taxonomy" id="1462440"/>
    <lineage>
        <taxon>Bacteria</taxon>
        <taxon>Pseudomonadati</taxon>
        <taxon>Pseudomonadota</taxon>
        <taxon>Betaproteobacteria</taxon>
        <taxon>Burkholderiales</taxon>
        <taxon>Oxalobacteraceae</taxon>
        <taxon>Telluria group</taxon>
        <taxon>Pseudoduganella</taxon>
    </lineage>
</organism>
<dbReference type="AlphaFoldDB" id="A0A6L6PVY5"/>
<reference evidence="1 2" key="1">
    <citation type="submission" date="2019-11" db="EMBL/GenBank/DDBJ databases">
        <title>Type strains purchased from KCTC, JCM and DSMZ.</title>
        <authorList>
            <person name="Lu H."/>
        </authorList>
    </citation>
    <scope>NUCLEOTIDE SEQUENCE [LARGE SCALE GENOMIC DNA]</scope>
    <source>
        <strain evidence="1 2">KCTC 42409</strain>
    </source>
</reference>
<evidence type="ECO:0000313" key="1">
    <source>
        <dbReference type="EMBL" id="MTW01178.1"/>
    </source>
</evidence>
<dbReference type="OrthoDB" id="9114861at2"/>
<keyword evidence="2" id="KW-1185">Reference proteome</keyword>
<evidence type="ECO:0000313" key="2">
    <source>
        <dbReference type="Proteomes" id="UP000484015"/>
    </source>
</evidence>
<name>A0A6L6PVY5_9BURK</name>
<dbReference type="Pfam" id="PF04320">
    <property type="entry name" value="YggL_50S_bp"/>
    <property type="match status" value="1"/>
</dbReference>
<dbReference type="RefSeq" id="WP_155437519.1">
    <property type="nucleotide sequence ID" value="NZ_WNLA01000001.1"/>
</dbReference>
<accession>A0A6L6PVY5</accession>
<dbReference type="Proteomes" id="UP000484015">
    <property type="component" value="Unassembled WGS sequence"/>
</dbReference>